<gene>
    <name evidence="2" type="ORF">BV133_2959</name>
</gene>
<dbReference type="AlphaFoldDB" id="A0A182D6X1"/>
<dbReference type="InterPro" id="IPR025711">
    <property type="entry name" value="PepSY"/>
</dbReference>
<dbReference type="EMBL" id="AP014854">
    <property type="protein sequence ID" value="BAS00553.1"/>
    <property type="molecule type" value="Genomic_DNA"/>
</dbReference>
<feature type="domain" description="PepSY" evidence="1">
    <location>
        <begin position="79"/>
        <end position="132"/>
    </location>
</feature>
<name>A0A182D6X1_BLAVI</name>
<sequence length="134" mass="14523">MQDRQGMVAGRRVRASSGEWVSTAAMVRFDRRSVVLAGLAGLVGVAGATADEPRRHGHRRGDHDCARRALAEGRARPLTEILPMVESELGGQAIEIELEHCSGRIQYEVKLLRPDGQLVEAKVDALTGKIVEGD</sequence>
<organism evidence="2">
    <name type="scientific">Blastochloris viridis</name>
    <name type="common">Rhodopseudomonas viridis</name>
    <dbReference type="NCBI Taxonomy" id="1079"/>
    <lineage>
        <taxon>Bacteria</taxon>
        <taxon>Pseudomonadati</taxon>
        <taxon>Pseudomonadota</taxon>
        <taxon>Alphaproteobacteria</taxon>
        <taxon>Hyphomicrobiales</taxon>
        <taxon>Blastochloridaceae</taxon>
        <taxon>Blastochloris</taxon>
    </lineage>
</organism>
<reference evidence="2" key="1">
    <citation type="journal article" date="2015" name="Genome Announc.">
        <title>Complete Genome Sequence of the Bacteriochlorophyll b-Producing Photosynthetic Bacterium Blastochloris viridis.</title>
        <authorList>
            <person name="Tsukatani Y."/>
            <person name="Hirose Y."/>
            <person name="Harada J."/>
            <person name="Misawa N."/>
            <person name="Mori K."/>
            <person name="Inoue K."/>
            <person name="Tamiaki H."/>
        </authorList>
    </citation>
    <scope>NUCLEOTIDE SEQUENCE [LARGE SCALE GENOMIC DNA]</scope>
    <source>
        <strain evidence="2">DSM 133</strain>
    </source>
</reference>
<dbReference type="Pfam" id="PF03413">
    <property type="entry name" value="PepSY"/>
    <property type="match status" value="1"/>
</dbReference>
<evidence type="ECO:0000313" key="2">
    <source>
        <dbReference type="EMBL" id="BAS00553.1"/>
    </source>
</evidence>
<evidence type="ECO:0000259" key="1">
    <source>
        <dbReference type="Pfam" id="PF03413"/>
    </source>
</evidence>
<proteinExistence type="predicted"/>
<protein>
    <recommendedName>
        <fullName evidence="1">PepSY domain-containing protein</fullName>
    </recommendedName>
</protein>
<dbReference type="Gene3D" id="3.10.450.40">
    <property type="match status" value="1"/>
</dbReference>
<accession>A0A182D6X1</accession>